<accession>A0A0A2UNQ2</accession>
<protein>
    <submittedName>
        <fullName evidence="1">Uncharacterized protein</fullName>
    </submittedName>
</protein>
<dbReference type="STRING" id="1385513.N780_09540"/>
<evidence type="ECO:0000313" key="2">
    <source>
        <dbReference type="Proteomes" id="UP000030153"/>
    </source>
</evidence>
<reference evidence="1 2" key="1">
    <citation type="submission" date="2013-08" db="EMBL/GenBank/DDBJ databases">
        <title>Genome of Pontibacillus chungwhensis.</title>
        <authorList>
            <person name="Wang Q."/>
            <person name="Wang G."/>
        </authorList>
    </citation>
    <scope>NUCLEOTIDE SEQUENCE [LARGE SCALE GENOMIC DNA]</scope>
    <source>
        <strain evidence="1 2">BH030062</strain>
    </source>
</reference>
<gene>
    <name evidence="1" type="ORF">N780_09540</name>
</gene>
<dbReference type="AlphaFoldDB" id="A0A0A2UNQ2"/>
<evidence type="ECO:0000313" key="1">
    <source>
        <dbReference type="EMBL" id="KGP89877.1"/>
    </source>
</evidence>
<dbReference type="Proteomes" id="UP000030153">
    <property type="component" value="Unassembled WGS sequence"/>
</dbReference>
<dbReference type="OrthoDB" id="2960625at2"/>
<dbReference type="EMBL" id="AVBG01000020">
    <property type="protein sequence ID" value="KGP89877.1"/>
    <property type="molecule type" value="Genomic_DNA"/>
</dbReference>
<proteinExistence type="predicted"/>
<organism evidence="1 2">
    <name type="scientific">Pontibacillus chungwhensis BH030062</name>
    <dbReference type="NCBI Taxonomy" id="1385513"/>
    <lineage>
        <taxon>Bacteria</taxon>
        <taxon>Bacillati</taxon>
        <taxon>Bacillota</taxon>
        <taxon>Bacilli</taxon>
        <taxon>Bacillales</taxon>
        <taxon>Bacillaceae</taxon>
        <taxon>Pontibacillus</taxon>
    </lineage>
</organism>
<keyword evidence="2" id="KW-1185">Reference proteome</keyword>
<dbReference type="RefSeq" id="WP_036787322.1">
    <property type="nucleotide sequence ID" value="NZ_AVBG01000020.1"/>
</dbReference>
<sequence>MSYVQPPSKKIQGRCLVSIPKIARSEYMFFSVENGYIYLTHPEWNRIPISSIDEMVNSSAGCCLKGSFYQKDQFIDEIHIIISNDKVRHTFIQDVGLLTESVQGRLIKGPGENTEQMEVEIKKSVTYSETMLEVKSLETKKSLLVLNTTKTLYQSGNILLAFDYIGSPYYIVFKGDSIPFDLSMFAINQNIYFHNSCLLNGSLGTEKMKNQQVSIFFKEEEILFIKDYYEIYKYYYDQLHICEQRGCELTLAVTSNDGNVSFINVALPPEGMDQILNLDHDTETDLIHIQNQPYQVTTKETGWVFVQSSNSYDKIPYSNIREIKVLRQPDENRCLLEIHCYSHQGLATAPIKHTAVTVAPMALQPLIGNSTIQLECAANQAQTLLRTQYRQCKSSLLSKATLNDLYTSWSRHINDVLLYNFFGDLVILQREIHSIQENEGLPSSTKREQLLHVLYYGMTEYNRSIDRVSIEFPEMVFHEDKSLLNQMPTEHYEQLQYRLLALTSQYRRHLVEVQSALRPLSSAIIPKPEIDDYNPHKKKSYGPALAWGGLGLATHGIGLSTGGLGYAAAAITAYKTYQSNRENEKKEQHQKLSDQLKTDFHLHQALDAFDHLVDTMLPYYVSQVSKSFYQTTKNNGPFILNGSITDLETRKQVIFNKLADAYALKHFPLDLQEDLYLNDILKSLMVTNQEEKQPLRKWRRNE</sequence>
<name>A0A0A2UNQ2_9BACI</name>
<dbReference type="eggNOG" id="ENOG503458I">
    <property type="taxonomic scope" value="Bacteria"/>
</dbReference>
<comment type="caution">
    <text evidence="1">The sequence shown here is derived from an EMBL/GenBank/DDBJ whole genome shotgun (WGS) entry which is preliminary data.</text>
</comment>